<dbReference type="PANTHER" id="PTHR19848">
    <property type="entry name" value="WD40 REPEAT PROTEIN"/>
    <property type="match status" value="1"/>
</dbReference>
<name>A0A7S4UHD4_9DINO</name>
<dbReference type="PROSITE" id="PS50294">
    <property type="entry name" value="WD_REPEATS_REGION"/>
    <property type="match status" value="2"/>
</dbReference>
<dbReference type="Gene3D" id="2.130.10.10">
    <property type="entry name" value="YVTN repeat-like/Quinoprotein amine dehydrogenase"/>
    <property type="match status" value="1"/>
</dbReference>
<dbReference type="InterPro" id="IPR001680">
    <property type="entry name" value="WD40_rpt"/>
</dbReference>
<keyword evidence="2" id="KW-0677">Repeat</keyword>
<reference evidence="4" key="1">
    <citation type="submission" date="2021-01" db="EMBL/GenBank/DDBJ databases">
        <authorList>
            <person name="Corre E."/>
            <person name="Pelletier E."/>
            <person name="Niang G."/>
            <person name="Scheremetjew M."/>
            <person name="Finn R."/>
            <person name="Kale V."/>
            <person name="Holt S."/>
            <person name="Cochrane G."/>
            <person name="Meng A."/>
            <person name="Brown T."/>
            <person name="Cohen L."/>
        </authorList>
    </citation>
    <scope>NUCLEOTIDE SEQUENCE</scope>
    <source>
        <strain evidence="4">CCMP3105</strain>
    </source>
</reference>
<dbReference type="PROSITE" id="PS50082">
    <property type="entry name" value="WD_REPEATS_2"/>
    <property type="match status" value="3"/>
</dbReference>
<evidence type="ECO:0000256" key="3">
    <source>
        <dbReference type="PROSITE-ProRule" id="PRU00221"/>
    </source>
</evidence>
<dbReference type="PANTHER" id="PTHR19848:SF8">
    <property type="entry name" value="F-BOX AND WD REPEAT DOMAIN CONTAINING 7"/>
    <property type="match status" value="1"/>
</dbReference>
<organism evidence="4">
    <name type="scientific">Alexandrium monilatum</name>
    <dbReference type="NCBI Taxonomy" id="311494"/>
    <lineage>
        <taxon>Eukaryota</taxon>
        <taxon>Sar</taxon>
        <taxon>Alveolata</taxon>
        <taxon>Dinophyceae</taxon>
        <taxon>Gonyaulacales</taxon>
        <taxon>Pyrocystaceae</taxon>
        <taxon>Alexandrium</taxon>
    </lineage>
</organism>
<proteinExistence type="predicted"/>
<accession>A0A7S4UHD4</accession>
<dbReference type="PRINTS" id="PR00320">
    <property type="entry name" value="GPROTEINBRPT"/>
</dbReference>
<dbReference type="InterPro" id="IPR020472">
    <property type="entry name" value="WD40_PAC1"/>
</dbReference>
<dbReference type="AlphaFoldDB" id="A0A7S4UHD4"/>
<evidence type="ECO:0000256" key="2">
    <source>
        <dbReference type="ARBA" id="ARBA00022737"/>
    </source>
</evidence>
<dbReference type="Pfam" id="PF00400">
    <property type="entry name" value="WD40"/>
    <property type="match status" value="3"/>
</dbReference>
<evidence type="ECO:0000313" key="4">
    <source>
        <dbReference type="EMBL" id="CAE4567642.1"/>
    </source>
</evidence>
<sequence>MMVPEWGALLATGSKDGTARLWRVMDGRCVLTLRGHLDSVNAVAFSSEEYFVATASSDSTAKVWSTLTGKVLCTFAEHNHEVLAVTFSPDGSKVMTGGQDRRALIWAAADAKWVKPGALQPHSGAVTSVAWAPRGHQADLMLTG</sequence>
<dbReference type="InterPro" id="IPR015943">
    <property type="entry name" value="WD40/YVTN_repeat-like_dom_sf"/>
</dbReference>
<evidence type="ECO:0008006" key="5">
    <source>
        <dbReference type="Google" id="ProtNLM"/>
    </source>
</evidence>
<keyword evidence="1 3" id="KW-0853">WD repeat</keyword>
<dbReference type="SMART" id="SM00320">
    <property type="entry name" value="WD40"/>
    <property type="match status" value="2"/>
</dbReference>
<dbReference type="SUPFAM" id="SSF50978">
    <property type="entry name" value="WD40 repeat-like"/>
    <property type="match status" value="1"/>
</dbReference>
<evidence type="ECO:0000256" key="1">
    <source>
        <dbReference type="ARBA" id="ARBA00022574"/>
    </source>
</evidence>
<gene>
    <name evidence="4" type="ORF">AMON00008_LOCUS7261</name>
</gene>
<feature type="repeat" description="WD" evidence="3">
    <location>
        <begin position="33"/>
        <end position="74"/>
    </location>
</feature>
<protein>
    <recommendedName>
        <fullName evidence="5">Anaphase-promoting complex subunit 4 WD40 domain-containing protein</fullName>
    </recommendedName>
</protein>
<dbReference type="EMBL" id="HBNR01011280">
    <property type="protein sequence ID" value="CAE4567642.1"/>
    <property type="molecule type" value="Transcribed_RNA"/>
</dbReference>
<dbReference type="InterPro" id="IPR036322">
    <property type="entry name" value="WD40_repeat_dom_sf"/>
</dbReference>
<feature type="repeat" description="WD" evidence="3">
    <location>
        <begin position="1"/>
        <end position="32"/>
    </location>
</feature>
<feature type="repeat" description="WD" evidence="3">
    <location>
        <begin position="75"/>
        <end position="106"/>
    </location>
</feature>